<protein>
    <submittedName>
        <fullName evidence="1">DUF1018 domain-containing protein</fullName>
    </submittedName>
</protein>
<accession>A0A5T1E7E4</accession>
<dbReference type="RefSeq" id="WP_002827136.1">
    <property type="nucleotide sequence ID" value="NZ_CAXRQN010000059.1"/>
</dbReference>
<dbReference type="AlphaFoldDB" id="A0A5T1E7E4"/>
<comment type="caution">
    <text evidence="1">The sequence shown here is derived from an EMBL/GenBank/DDBJ whole genome shotgun (WGS) entry which is preliminary data.</text>
</comment>
<sequence>MNTQNTLKKHLIKIIHTLRKDANLSDDESYRWVLNQRYGKASSKDLSIDELRDFAITLGYDEKFLKKQNTKKARYFKKENTKSGRATKKQLNMIQAIWSKNAKNPTQWALREFINNIIKKRPLHLWYLSIEDANKIILGLKNLENNSTHSAKRS</sequence>
<gene>
    <name evidence="1" type="ORF">E7Q89_07515</name>
</gene>
<dbReference type="InterPro" id="IPR009363">
    <property type="entry name" value="Phage_Mu_Gp16"/>
</dbReference>
<evidence type="ECO:0000313" key="1">
    <source>
        <dbReference type="EMBL" id="EAK8366535.1"/>
    </source>
</evidence>
<reference evidence="1" key="1">
    <citation type="submission" date="2019-04" db="EMBL/GenBank/DDBJ databases">
        <authorList>
            <person name="Ashton P.M."/>
            <person name="Dallman T."/>
            <person name="Nair S."/>
            <person name="De Pinna E."/>
            <person name="Peters T."/>
            <person name="Grant K."/>
        </authorList>
    </citation>
    <scope>NUCLEOTIDE SEQUENCE</scope>
    <source>
        <strain evidence="1">OXC2634</strain>
    </source>
</reference>
<name>A0A5T1E7E4_CAMJU</name>
<proteinExistence type="predicted"/>
<dbReference type="Pfam" id="PF06252">
    <property type="entry name" value="GemA"/>
    <property type="match status" value="1"/>
</dbReference>
<organism evidence="1">
    <name type="scientific">Campylobacter jejuni</name>
    <dbReference type="NCBI Taxonomy" id="197"/>
    <lineage>
        <taxon>Bacteria</taxon>
        <taxon>Pseudomonadati</taxon>
        <taxon>Campylobacterota</taxon>
        <taxon>Epsilonproteobacteria</taxon>
        <taxon>Campylobacterales</taxon>
        <taxon>Campylobacteraceae</taxon>
        <taxon>Campylobacter</taxon>
    </lineage>
</organism>
<dbReference type="EMBL" id="AACJON010000014">
    <property type="protein sequence ID" value="EAK8366535.1"/>
    <property type="molecule type" value="Genomic_DNA"/>
</dbReference>